<reference evidence="3" key="1">
    <citation type="submission" date="2021-09" db="EMBL/GenBank/DDBJ databases">
        <authorList>
            <consortium name="AG Swart"/>
            <person name="Singh M."/>
            <person name="Singh A."/>
            <person name="Seah K."/>
            <person name="Emmerich C."/>
        </authorList>
    </citation>
    <scope>NUCLEOTIDE SEQUENCE</scope>
    <source>
        <strain evidence="3">ATCC30299</strain>
    </source>
</reference>
<organism evidence="3 4">
    <name type="scientific">Blepharisma stoltei</name>
    <dbReference type="NCBI Taxonomy" id="1481888"/>
    <lineage>
        <taxon>Eukaryota</taxon>
        <taxon>Sar</taxon>
        <taxon>Alveolata</taxon>
        <taxon>Ciliophora</taxon>
        <taxon>Postciliodesmatophora</taxon>
        <taxon>Heterotrichea</taxon>
        <taxon>Heterotrichida</taxon>
        <taxon>Blepharismidae</taxon>
        <taxon>Blepharisma</taxon>
    </lineage>
</organism>
<dbReference type="AlphaFoldDB" id="A0AAU9K949"/>
<gene>
    <name evidence="3" type="ORF">BSTOLATCC_MIC58277</name>
</gene>
<accession>A0AAU9K949</accession>
<evidence type="ECO:0000313" key="3">
    <source>
        <dbReference type="EMBL" id="CAG9333465.1"/>
    </source>
</evidence>
<feature type="coiled-coil region" evidence="1">
    <location>
        <begin position="171"/>
        <end position="245"/>
    </location>
</feature>
<comment type="caution">
    <text evidence="3">The sequence shown here is derived from an EMBL/GenBank/DDBJ whole genome shotgun (WGS) entry which is preliminary data.</text>
</comment>
<evidence type="ECO:0000256" key="2">
    <source>
        <dbReference type="SAM" id="MobiDB-lite"/>
    </source>
</evidence>
<sequence>MPLDSCFIRNFKMDPFKSRVYDDKKSLDRDFAPFLKGVGGVHFRTEEDDDLERQALAEIEKLQQELNPEEPSQVEYKRSIQTPMTPSEENVLGMLQTRNSRRKRTVGAENSRPATMPVAKSIMKPPSETRTIVTQSTGFETRPFTSFTTDESKISKTKDEEEAKSPEQLRIKLLETQLANLLAQKERMISEQKARFDNQLQQEKQILTRDYEGSVNQLKEWFDSKKSLLESARRQQEKIASLSQTLSKNVQTVSSLNQQFSRDKNYSENLKEQELIAKEKSLELRESRLTSQVQILDQDKQKFANKVRLTEEIEAQKRNSIYQDKLHLRHELDKLEKYQEELKAQERKEKKQLAMEKHQLSLYKDQIEREEKEMWADIEERERKLIEKEDTIENEKNEAIFQIQQEKGAIIAQMNSIENFKKNINAMFAELERRTKYIEERAKDIKIEIEYISKESELLEREREKYEKEAQKVHQMSVEISQQTELIVATRKDIDTQKNDLEKKKQEALTLMAASKSEKLKIDQKTRDLINRMKTFECLRTLDISEVEIPKMESIDIDAIKVPKVSRQIRSKSVAPVARKFNSQEFLKELEPYNKAREEFQNYLTTENSVLLNSKLACETGITKSMIGSRHVFSDASNSFFGQSSYFSAGSFAKPIDSIRKSRNFESFSSNNPL</sequence>
<evidence type="ECO:0000256" key="1">
    <source>
        <dbReference type="SAM" id="Coils"/>
    </source>
</evidence>
<feature type="region of interest" description="Disordered" evidence="2">
    <location>
        <begin position="66"/>
        <end position="85"/>
    </location>
</feature>
<proteinExistence type="predicted"/>
<feature type="coiled-coil region" evidence="1">
    <location>
        <begin position="449"/>
        <end position="518"/>
    </location>
</feature>
<keyword evidence="1" id="KW-0175">Coiled coil</keyword>
<feature type="region of interest" description="Disordered" evidence="2">
    <location>
        <begin position="142"/>
        <end position="165"/>
    </location>
</feature>
<dbReference type="Proteomes" id="UP001162131">
    <property type="component" value="Unassembled WGS sequence"/>
</dbReference>
<feature type="compositionally biased region" description="Basic and acidic residues" evidence="2">
    <location>
        <begin position="150"/>
        <end position="165"/>
    </location>
</feature>
<protein>
    <submittedName>
        <fullName evidence="3">Uncharacterized protein</fullName>
    </submittedName>
</protein>
<evidence type="ECO:0000313" key="4">
    <source>
        <dbReference type="Proteomes" id="UP001162131"/>
    </source>
</evidence>
<feature type="coiled-coil region" evidence="1">
    <location>
        <begin position="325"/>
        <end position="398"/>
    </location>
</feature>
<keyword evidence="4" id="KW-1185">Reference proteome</keyword>
<dbReference type="EMBL" id="CAJZBQ010000056">
    <property type="protein sequence ID" value="CAG9333465.1"/>
    <property type="molecule type" value="Genomic_DNA"/>
</dbReference>
<name>A0AAU9K949_9CILI</name>